<name>A0A8J4TMX8_CLAMG</name>
<keyword evidence="2" id="KW-0328">Glycosyltransferase</keyword>
<dbReference type="EMBL" id="QNUK01000416">
    <property type="protein sequence ID" value="KAF5893728.1"/>
    <property type="molecule type" value="Genomic_DNA"/>
</dbReference>
<keyword evidence="3" id="KW-1185">Reference proteome</keyword>
<feature type="compositionally biased region" description="Basic and acidic residues" evidence="1">
    <location>
        <begin position="48"/>
        <end position="64"/>
    </location>
</feature>
<feature type="non-terminal residue" evidence="2">
    <location>
        <position position="1"/>
    </location>
</feature>
<gene>
    <name evidence="2" type="primary">pyrE</name>
    <name evidence="2" type="ORF">DAT39_016578</name>
</gene>
<comment type="caution">
    <text evidence="2">The sequence shown here is derived from an EMBL/GenBank/DDBJ whole genome shotgun (WGS) entry which is preliminary data.</text>
</comment>
<accession>A0A8J4TMX8</accession>
<evidence type="ECO:0000313" key="3">
    <source>
        <dbReference type="Proteomes" id="UP000727407"/>
    </source>
</evidence>
<proteinExistence type="predicted"/>
<feature type="region of interest" description="Disordered" evidence="1">
    <location>
        <begin position="43"/>
        <end position="80"/>
    </location>
</feature>
<feature type="non-terminal residue" evidence="2">
    <location>
        <position position="80"/>
    </location>
</feature>
<organism evidence="2 3">
    <name type="scientific">Clarias magur</name>
    <name type="common">Asian catfish</name>
    <name type="synonym">Macropteronotus magur</name>
    <dbReference type="NCBI Taxonomy" id="1594786"/>
    <lineage>
        <taxon>Eukaryota</taxon>
        <taxon>Metazoa</taxon>
        <taxon>Chordata</taxon>
        <taxon>Craniata</taxon>
        <taxon>Vertebrata</taxon>
        <taxon>Euteleostomi</taxon>
        <taxon>Actinopterygii</taxon>
        <taxon>Neopterygii</taxon>
        <taxon>Teleostei</taxon>
        <taxon>Ostariophysi</taxon>
        <taxon>Siluriformes</taxon>
        <taxon>Clariidae</taxon>
        <taxon>Clarias</taxon>
    </lineage>
</organism>
<protein>
    <submittedName>
        <fullName evidence="2">Orotate phosphoribosyltransferase</fullName>
    </submittedName>
</protein>
<sequence length="80" mass="8459">LHGGGGGDGGVMVGSQLSRASRYTTLDSVLSYVNRQVTPSVKTGLRQTCKEQKTQRRADHEAKLRPVSALSIPPPASPIS</sequence>
<reference evidence="2" key="1">
    <citation type="submission" date="2020-07" db="EMBL/GenBank/DDBJ databases">
        <title>Clarias magur genome sequencing, assembly and annotation.</title>
        <authorList>
            <person name="Kushwaha B."/>
            <person name="Kumar R."/>
            <person name="Das P."/>
            <person name="Joshi C.G."/>
            <person name="Kumar D."/>
            <person name="Nagpure N.S."/>
            <person name="Pandey M."/>
            <person name="Agarwal S."/>
            <person name="Srivastava S."/>
            <person name="Singh M."/>
            <person name="Sahoo L."/>
            <person name="Jayasankar P."/>
            <person name="Meher P.K."/>
            <person name="Koringa P.G."/>
            <person name="Iquebal M.A."/>
            <person name="Das S.P."/>
            <person name="Bit A."/>
            <person name="Patnaik S."/>
            <person name="Patel N."/>
            <person name="Shah T.M."/>
            <person name="Hinsu A."/>
            <person name="Jena J.K."/>
        </authorList>
    </citation>
    <scope>NUCLEOTIDE SEQUENCE</scope>
    <source>
        <strain evidence="2">CIFAMagur01</strain>
        <tissue evidence="2">Testis</tissue>
    </source>
</reference>
<dbReference type="GO" id="GO:0016757">
    <property type="term" value="F:glycosyltransferase activity"/>
    <property type="evidence" value="ECO:0007669"/>
    <property type="project" value="UniProtKB-KW"/>
</dbReference>
<dbReference type="AlphaFoldDB" id="A0A8J4TMX8"/>
<evidence type="ECO:0000313" key="2">
    <source>
        <dbReference type="EMBL" id="KAF5893728.1"/>
    </source>
</evidence>
<dbReference type="Proteomes" id="UP000727407">
    <property type="component" value="Unassembled WGS sequence"/>
</dbReference>
<evidence type="ECO:0000256" key="1">
    <source>
        <dbReference type="SAM" id="MobiDB-lite"/>
    </source>
</evidence>
<keyword evidence="2" id="KW-0808">Transferase</keyword>